<dbReference type="EMBL" id="AOHW01000029">
    <property type="protein sequence ID" value="ELY41133.1"/>
    <property type="molecule type" value="Genomic_DNA"/>
</dbReference>
<dbReference type="eggNOG" id="arCOG08931">
    <property type="taxonomic scope" value="Archaea"/>
</dbReference>
<keyword evidence="3" id="KW-1185">Reference proteome</keyword>
<protein>
    <submittedName>
        <fullName evidence="2">Uncharacterized protein</fullName>
    </submittedName>
</protein>
<reference evidence="2 3" key="1">
    <citation type="journal article" date="2014" name="PLoS Genet.">
        <title>Phylogenetically driven sequencing of extremely halophilic archaea reveals strategies for static and dynamic osmo-response.</title>
        <authorList>
            <person name="Becker E.A."/>
            <person name="Seitzer P.M."/>
            <person name="Tritt A."/>
            <person name="Larsen D."/>
            <person name="Krusor M."/>
            <person name="Yao A.I."/>
            <person name="Wu D."/>
            <person name="Madern D."/>
            <person name="Eisen J.A."/>
            <person name="Darling A.E."/>
            <person name="Facciotti M.T."/>
        </authorList>
    </citation>
    <scope>NUCLEOTIDE SEQUENCE [LARGE SCALE GENOMIC DNA]</scope>
    <source>
        <strain evidence="2 3">GA33</strain>
    </source>
</reference>
<evidence type="ECO:0000256" key="1">
    <source>
        <dbReference type="SAM" id="MobiDB-lite"/>
    </source>
</evidence>
<sequence length="173" mass="18455">MCGLFTNDEVSKPVVNDADEEIGVVTSVEGDIAHVRPETGVVDSVKSSIGWDSVAEETQPLSSDAVREITDDAVRLEGGLPTEDVAANAEELRDEPDSVGEPKTDRGLEADPTELAGQEPEAEFNPGDTSSRTDAAVEPDDDHRSTDAAVDLEEGRSEGRSGRDEESDTDDRE</sequence>
<evidence type="ECO:0000313" key="3">
    <source>
        <dbReference type="Proteomes" id="UP000011599"/>
    </source>
</evidence>
<name>L9VY06_9EURY</name>
<comment type="caution">
    <text evidence="2">The sequence shown here is derived from an EMBL/GenBank/DDBJ whole genome shotgun (WGS) entry which is preliminary data.</text>
</comment>
<gene>
    <name evidence="2" type="ORF">C496_10596</name>
</gene>
<feature type="compositionally biased region" description="Basic and acidic residues" evidence="1">
    <location>
        <begin position="153"/>
        <end position="164"/>
    </location>
</feature>
<dbReference type="Proteomes" id="UP000011599">
    <property type="component" value="Unassembled WGS sequence"/>
</dbReference>
<dbReference type="STRING" id="1114856.GCA_000383975_02543"/>
<feature type="compositionally biased region" description="Basic and acidic residues" evidence="1">
    <location>
        <begin position="100"/>
        <end position="109"/>
    </location>
</feature>
<feature type="region of interest" description="Disordered" evidence="1">
    <location>
        <begin position="75"/>
        <end position="173"/>
    </location>
</feature>
<organism evidence="2 3">
    <name type="scientific">Natronorubrum tibetense GA33</name>
    <dbReference type="NCBI Taxonomy" id="1114856"/>
    <lineage>
        <taxon>Archaea</taxon>
        <taxon>Methanobacteriati</taxon>
        <taxon>Methanobacteriota</taxon>
        <taxon>Stenosarchaea group</taxon>
        <taxon>Halobacteria</taxon>
        <taxon>Halobacteriales</taxon>
        <taxon>Natrialbaceae</taxon>
        <taxon>Natronorubrum</taxon>
    </lineage>
</organism>
<evidence type="ECO:0000313" key="2">
    <source>
        <dbReference type="EMBL" id="ELY41133.1"/>
    </source>
</evidence>
<dbReference type="OrthoDB" id="229248at2157"/>
<dbReference type="RefSeq" id="WP_006089950.1">
    <property type="nucleotide sequence ID" value="NZ_AOHW01000029.1"/>
</dbReference>
<dbReference type="AlphaFoldDB" id="L9VY06"/>
<dbReference type="PATRIC" id="fig|1114856.3.peg.2207"/>
<proteinExistence type="predicted"/>
<accession>L9VY06</accession>